<evidence type="ECO:0000313" key="2">
    <source>
        <dbReference type="EMBL" id="CAB4181011.1"/>
    </source>
</evidence>
<name>A0A6J5QHW6_9CAUD</name>
<dbReference type="EMBL" id="LR796635">
    <property type="protein sequence ID" value="CAB4155595.1"/>
    <property type="molecule type" value="Genomic_DNA"/>
</dbReference>
<evidence type="ECO:0000313" key="1">
    <source>
        <dbReference type="EMBL" id="CAB4155595.1"/>
    </source>
</evidence>
<dbReference type="InterPro" id="IPR026325">
    <property type="entry name" value="DUF932"/>
</dbReference>
<organism evidence="2">
    <name type="scientific">uncultured Caudovirales phage</name>
    <dbReference type="NCBI Taxonomy" id="2100421"/>
    <lineage>
        <taxon>Viruses</taxon>
        <taxon>Duplodnaviria</taxon>
        <taxon>Heunggongvirae</taxon>
        <taxon>Uroviricota</taxon>
        <taxon>Caudoviricetes</taxon>
        <taxon>Peduoviridae</taxon>
        <taxon>Maltschvirus</taxon>
        <taxon>Maltschvirus maltsch</taxon>
    </lineage>
</organism>
<reference evidence="2" key="1">
    <citation type="submission" date="2020-05" db="EMBL/GenBank/DDBJ databases">
        <authorList>
            <person name="Chiriac C."/>
            <person name="Salcher M."/>
            <person name="Ghai R."/>
            <person name="Kavagutti S V."/>
        </authorList>
    </citation>
    <scope>NUCLEOTIDE SEQUENCE</scope>
</reference>
<gene>
    <name evidence="2" type="ORF">UFOVP1067_11</name>
    <name evidence="1" type="ORF">UFOVP662_11</name>
</gene>
<protein>
    <recommendedName>
        <fullName evidence="3">DUF945 domain-containing protein</fullName>
    </recommendedName>
</protein>
<evidence type="ECO:0008006" key="3">
    <source>
        <dbReference type="Google" id="ProtNLM"/>
    </source>
</evidence>
<dbReference type="Pfam" id="PF06067">
    <property type="entry name" value="DUF932"/>
    <property type="match status" value="1"/>
</dbReference>
<proteinExistence type="predicted"/>
<dbReference type="EMBL" id="LR797016">
    <property type="protein sequence ID" value="CAB4181011.1"/>
    <property type="molecule type" value="Genomic_DNA"/>
</dbReference>
<sequence length="279" mass="30917">MSKHVIFSRAANNGPLTQERIAQLAPAVYSTTKAGRLTDRYVSLHTSDIIPVLADYGYEPVQAAQKRSRMVDAVDHASHMVAFAKPATDDESAGIRPEIILYNSHDGTGSVKLFAGCFRFICSNGIIAGNGFQSRVYHSKALSGFEDMLRKTVDTLPTLMERMERLRGITLTIDDAYDIAQRGVATRWDMFDGQTKGVFATQTTVNNVLQPQRVQDNMMDAFTVFNRIQEGVIRGNAFVKSLNATHPEGHMRKARNVSSIKEHVRINAELWDIADAIAA</sequence>
<accession>A0A6J5QHW6</accession>